<dbReference type="PRINTS" id="PR00702">
    <property type="entry name" value="ACRIFLAVINRP"/>
</dbReference>
<dbReference type="Proteomes" id="UP000501602">
    <property type="component" value="Chromosome"/>
</dbReference>
<dbReference type="InterPro" id="IPR027463">
    <property type="entry name" value="AcrB_DN_DC_subdom"/>
</dbReference>
<dbReference type="GO" id="GO:0042910">
    <property type="term" value="F:xenobiotic transmembrane transporter activity"/>
    <property type="evidence" value="ECO:0007669"/>
    <property type="project" value="TreeGrafter"/>
</dbReference>
<dbReference type="SUPFAM" id="SSF82693">
    <property type="entry name" value="Multidrug efflux transporter AcrB pore domain, PN1, PN2, PC1 and PC2 subdomains"/>
    <property type="match status" value="2"/>
</dbReference>
<dbReference type="KEGG" id="fes:HER31_01725"/>
<name>A0A6H1UAS4_9GAMM</name>
<keyword evidence="1" id="KW-1133">Transmembrane helix</keyword>
<proteinExistence type="predicted"/>
<keyword evidence="1" id="KW-0472">Membrane</keyword>
<accession>A0A6H1UAS4</accession>
<dbReference type="Gene3D" id="3.30.2090.10">
    <property type="entry name" value="Multidrug efflux transporter AcrB TolC docking domain, DN and DC subdomains"/>
    <property type="match status" value="2"/>
</dbReference>
<dbReference type="RefSeq" id="WP_168658990.1">
    <property type="nucleotide sequence ID" value="NZ_CP051180.1"/>
</dbReference>
<feature type="transmembrane region" description="Helical" evidence="1">
    <location>
        <begin position="432"/>
        <end position="453"/>
    </location>
</feature>
<evidence type="ECO:0000256" key="1">
    <source>
        <dbReference type="SAM" id="Phobius"/>
    </source>
</evidence>
<evidence type="ECO:0000313" key="2">
    <source>
        <dbReference type="EMBL" id="QIZ75729.1"/>
    </source>
</evidence>
<dbReference type="EMBL" id="CP051180">
    <property type="protein sequence ID" value="QIZ75729.1"/>
    <property type="molecule type" value="Genomic_DNA"/>
</dbReference>
<dbReference type="GO" id="GO:0005886">
    <property type="term" value="C:plasma membrane"/>
    <property type="evidence" value="ECO:0007669"/>
    <property type="project" value="TreeGrafter"/>
</dbReference>
<feature type="transmembrane region" description="Helical" evidence="1">
    <location>
        <begin position="368"/>
        <end position="392"/>
    </location>
</feature>
<dbReference type="SUPFAM" id="SSF82866">
    <property type="entry name" value="Multidrug efflux transporter AcrB transmembrane domain"/>
    <property type="match status" value="2"/>
</dbReference>
<feature type="transmembrane region" description="Helical" evidence="1">
    <location>
        <begin position="527"/>
        <end position="549"/>
    </location>
</feature>
<organism evidence="2 3">
    <name type="scientific">Ferrimonas lipolytica</name>
    <dbReference type="NCBI Taxonomy" id="2724191"/>
    <lineage>
        <taxon>Bacteria</taxon>
        <taxon>Pseudomonadati</taxon>
        <taxon>Pseudomonadota</taxon>
        <taxon>Gammaproteobacteria</taxon>
        <taxon>Alteromonadales</taxon>
        <taxon>Ferrimonadaceae</taxon>
        <taxon>Ferrimonas</taxon>
    </lineage>
</organism>
<sequence length="1037" mass="112910">MIRYFVKHPTAANLVMAAFILLGILNINNIERETFPEFSLNYISATVVYPGASPLEAEQSLCLRMEDAVDSLSGIAEVRCEASEGLATLIVKLDDATDVSRMLVDVQTEINAINDFPVEIEAPIVQQLEMNEAVLDIAVSADTDWPDLKAYAEDLKRRMKLDAGVSLVEVSGFSDHELRVEVREVALRRMGLSINAVAEALAAQNLMLPSGNIEMADRNLLIRFDERRVTAATLGELVISSSAEGGVVRLRDVATITDRFEQDEAKVLFNDQNSAIVKISKSKTDDALEVKARVMAFLEQERLRAPDGITITASNDTTSLLWDRLTMMVRNGGQGIVLVFAVMWLFFSLRYSFWVALGLPVSFLGGLYAMFLLGISINIMSLVALLMAIGILMDDAIVIAESIGAQIDNGEDLDGAVIHGVSRVMPGVISSFLTTVCVFGSLMFLDGQMGAVLSTVPKVLLLVLAISLIEAFLVLPAHLAHSLHSARKRGVDAGKVSRFKAGFQRRFEFFRSRILKRWVRTAVNYRYITLGLTMTLLLGSLGLVSGGAVKFIPFPELDGDIVEARVILPPGSTLAQTETVVAQISAAAKRVTANFSELNEGDEPLLENITEHFNSNQDAGEVGPHVATVRLDLRSAEIRATQMDDVVAAWREQTGAVTEAVALSFSQPTMGPAGRDIEVRLKGDDLDQIKLASVAMQNYLTQFSGVTDLLDDMRPGKEEVLVTLLPGAESYGINGQMIASQLRAAYFGQTADEIQVGPENLQINVLLDKADAAQMRTLERFPIVLASGDQVPLSSVARLNFQRGFVRIQRVDGLRTVTVTGNVDNRYANATEVVNQLKAEFAPQLLRDFPSVRLDFEGQTKETADTGSSMGQGFLIGIFGVFAILSLQFRSYSQPFVVMLAIPFALIGVIWGHLLLGYSLSMPSIMGFVSLAGIVVNNSILLMQYIREHITNGQAVIDAVVAASGERFRAVMITSMTTAAGMLPLLTETSLQAQVVQPLVVSIVFGLFSSTLLVVLVLPCAYTVLDDLGWVSHDQHH</sequence>
<feature type="transmembrane region" description="Helical" evidence="1">
    <location>
        <begin position="896"/>
        <end position="919"/>
    </location>
</feature>
<dbReference type="Gene3D" id="3.30.70.1440">
    <property type="entry name" value="Multidrug efflux transporter AcrB pore domain"/>
    <property type="match status" value="1"/>
</dbReference>
<dbReference type="SUPFAM" id="SSF82714">
    <property type="entry name" value="Multidrug efflux transporter AcrB TolC docking domain, DN and DC subdomains"/>
    <property type="match status" value="2"/>
</dbReference>
<dbReference type="AlphaFoldDB" id="A0A6H1UAS4"/>
<feature type="transmembrane region" description="Helical" evidence="1">
    <location>
        <begin position="999"/>
        <end position="1025"/>
    </location>
</feature>
<dbReference type="InterPro" id="IPR001036">
    <property type="entry name" value="Acrflvin-R"/>
</dbReference>
<feature type="transmembrane region" description="Helical" evidence="1">
    <location>
        <begin position="459"/>
        <end position="479"/>
    </location>
</feature>
<gene>
    <name evidence="2" type="ORF">HER31_01725</name>
</gene>
<dbReference type="Gene3D" id="1.20.1640.10">
    <property type="entry name" value="Multidrug efflux transporter AcrB transmembrane domain"/>
    <property type="match status" value="2"/>
</dbReference>
<dbReference type="Gene3D" id="3.30.70.1430">
    <property type="entry name" value="Multidrug efflux transporter AcrB pore domain"/>
    <property type="match status" value="2"/>
</dbReference>
<keyword evidence="3" id="KW-1185">Reference proteome</keyword>
<protein>
    <submittedName>
        <fullName evidence="2">Efflux RND transporter permease subunit</fullName>
    </submittedName>
</protein>
<evidence type="ECO:0000313" key="3">
    <source>
        <dbReference type="Proteomes" id="UP000501602"/>
    </source>
</evidence>
<reference evidence="2 3" key="1">
    <citation type="submission" date="2020-04" db="EMBL/GenBank/DDBJ databases">
        <title>Ferrimonas sp. S7 isolated from sea water.</title>
        <authorList>
            <person name="Bae S.S."/>
            <person name="Baek K."/>
        </authorList>
    </citation>
    <scope>NUCLEOTIDE SEQUENCE [LARGE SCALE GENOMIC DNA]</scope>
    <source>
        <strain evidence="2 3">S7</strain>
    </source>
</reference>
<feature type="transmembrane region" description="Helical" evidence="1">
    <location>
        <begin position="925"/>
        <end position="946"/>
    </location>
</feature>
<keyword evidence="1" id="KW-0812">Transmembrane</keyword>
<dbReference type="PANTHER" id="PTHR32063">
    <property type="match status" value="1"/>
</dbReference>
<dbReference type="Pfam" id="PF00873">
    <property type="entry name" value="ACR_tran"/>
    <property type="match status" value="1"/>
</dbReference>
<dbReference type="Gene3D" id="3.30.70.1320">
    <property type="entry name" value="Multidrug efflux transporter AcrB pore domain like"/>
    <property type="match status" value="1"/>
</dbReference>
<feature type="transmembrane region" description="Helical" evidence="1">
    <location>
        <begin position="12"/>
        <end position="30"/>
    </location>
</feature>
<feature type="transmembrane region" description="Helical" evidence="1">
    <location>
        <begin position="870"/>
        <end position="889"/>
    </location>
</feature>
<feature type="transmembrane region" description="Helical" evidence="1">
    <location>
        <begin position="335"/>
        <end position="356"/>
    </location>
</feature>
<dbReference type="PANTHER" id="PTHR32063:SF33">
    <property type="entry name" value="RND SUPERFAMILY EFFLUX PUMP PERMEASE COMPONENT"/>
    <property type="match status" value="1"/>
</dbReference>